<comment type="subcellular location">
    <subcellularLocation>
        <location evidence="1">Membrane</location>
        <topology evidence="1">Single-pass membrane protein</topology>
    </subcellularLocation>
</comment>
<keyword evidence="4" id="KW-0472">Membrane</keyword>
<keyword evidence="3" id="KW-0067">ATP-binding</keyword>
<feature type="binding site" evidence="3">
    <location>
        <position position="273"/>
    </location>
    <ligand>
        <name>ATP</name>
        <dbReference type="ChEBI" id="CHEBI:30616"/>
    </ligand>
</feature>
<dbReference type="PROSITE" id="PS00107">
    <property type="entry name" value="PROTEIN_KINASE_ATP"/>
    <property type="match status" value="1"/>
</dbReference>
<dbReference type="InterPro" id="IPR050122">
    <property type="entry name" value="RTK"/>
</dbReference>
<comment type="caution">
    <text evidence="6">The sequence shown here is derived from an EMBL/GenBank/DDBJ whole genome shotgun (WGS) entry which is preliminary data.</text>
</comment>
<feature type="transmembrane region" description="Helical" evidence="4">
    <location>
        <begin position="139"/>
        <end position="159"/>
    </location>
</feature>
<keyword evidence="3" id="KW-0547">Nucleotide-binding</keyword>
<dbReference type="PANTHER" id="PTHR24416">
    <property type="entry name" value="TYROSINE-PROTEIN KINASE RECEPTOR"/>
    <property type="match status" value="1"/>
</dbReference>
<evidence type="ECO:0000313" key="6">
    <source>
        <dbReference type="EMBL" id="CAL8112591.1"/>
    </source>
</evidence>
<gene>
    <name evidence="6" type="ORF">ODALV1_LOCUS15716</name>
</gene>
<dbReference type="InterPro" id="IPR008266">
    <property type="entry name" value="Tyr_kinase_AS"/>
</dbReference>
<dbReference type="Gene3D" id="1.10.510.10">
    <property type="entry name" value="Transferase(Phosphotransferase) domain 1"/>
    <property type="match status" value="1"/>
</dbReference>
<dbReference type="EMBL" id="CAXLJM020000048">
    <property type="protein sequence ID" value="CAL8112591.1"/>
    <property type="molecule type" value="Genomic_DNA"/>
</dbReference>
<comment type="catalytic activity">
    <reaction evidence="2">
        <text>L-tyrosyl-[protein] + ATP = O-phospho-L-tyrosyl-[protein] + ADP + H(+)</text>
        <dbReference type="Rhea" id="RHEA:10596"/>
        <dbReference type="Rhea" id="RHEA-COMP:10136"/>
        <dbReference type="Rhea" id="RHEA-COMP:20101"/>
        <dbReference type="ChEBI" id="CHEBI:15378"/>
        <dbReference type="ChEBI" id="CHEBI:30616"/>
        <dbReference type="ChEBI" id="CHEBI:46858"/>
        <dbReference type="ChEBI" id="CHEBI:61978"/>
        <dbReference type="ChEBI" id="CHEBI:456216"/>
        <dbReference type="EC" id="2.7.10.1"/>
    </reaction>
</comment>
<protein>
    <recommendedName>
        <fullName evidence="5">Protein kinase domain-containing protein</fullName>
    </recommendedName>
</protein>
<evidence type="ECO:0000256" key="1">
    <source>
        <dbReference type="ARBA" id="ARBA00004167"/>
    </source>
</evidence>
<keyword evidence="4" id="KW-1133">Transmembrane helix</keyword>
<dbReference type="CDD" id="cd00192">
    <property type="entry name" value="PTKc"/>
    <property type="match status" value="1"/>
</dbReference>
<accession>A0ABP1R0A4</accession>
<evidence type="ECO:0000256" key="2">
    <source>
        <dbReference type="ARBA" id="ARBA00051243"/>
    </source>
</evidence>
<proteinExistence type="predicted"/>
<dbReference type="Proteomes" id="UP001642540">
    <property type="component" value="Unassembled WGS sequence"/>
</dbReference>
<sequence length="583" mass="65647">MAPTTTKIASTTSSDYDLYINFYSKPNFDGKSVQLPLNFTDCKNIFEGEFAEWEGVPQSMKVSNGSCVEVYMEHFCSGSIHIELTMAAEVPDLSQVFGLGERIRSLQICNKILETTTTTDTEGKGDSQEAVITRWASTMWITIAGICAFVATALTLVLIRLKKRANSLNTTSSETLSEKEIDEFMKGLGLQMGFIFNEKEYGNDISKEENEEGSSELSAELLALNQPYKQQLEIPLNQLKFDDKFPIGSGEFGNVYKGTLMGNSEVCTTVAIKTTKSQSHLQYLRVLLKEVKVMMFVGKHPRIVDLIGCCTVNLRQGNLLIVLEYCEKGSLERYMKANRDNFDNIVHKGNIISHQKEKECLHHNSSFQLQNVDYVQAFPELGSTVTTKQVTVFNIHQLILWCIEIAEGMEYLAMKKVIHGDLSARNILLSSELNAKISDFGLSKKMYQYSHCSKNGTEPLPWRWLALESLKNLQFSTASDVWSYAILLWEIFTLGEQPYPGVSSLTNNFILNLEQGLRPTLPPFSTSDIYNIMSSCWDEDPKRRPSFTILMSRLQEVKDNFEIKTSLLVASGEYSTSGNTTFV</sequence>
<dbReference type="PROSITE" id="PS00109">
    <property type="entry name" value="PROTEIN_KINASE_TYR"/>
    <property type="match status" value="1"/>
</dbReference>
<evidence type="ECO:0000259" key="5">
    <source>
        <dbReference type="PROSITE" id="PS50011"/>
    </source>
</evidence>
<dbReference type="InterPro" id="IPR001245">
    <property type="entry name" value="Ser-Thr/Tyr_kinase_cat_dom"/>
</dbReference>
<keyword evidence="4" id="KW-0812">Transmembrane</keyword>
<dbReference type="PROSITE" id="PS50011">
    <property type="entry name" value="PROTEIN_KINASE_DOM"/>
    <property type="match status" value="1"/>
</dbReference>
<organism evidence="6 7">
    <name type="scientific">Orchesella dallaii</name>
    <dbReference type="NCBI Taxonomy" id="48710"/>
    <lineage>
        <taxon>Eukaryota</taxon>
        <taxon>Metazoa</taxon>
        <taxon>Ecdysozoa</taxon>
        <taxon>Arthropoda</taxon>
        <taxon>Hexapoda</taxon>
        <taxon>Collembola</taxon>
        <taxon>Entomobryomorpha</taxon>
        <taxon>Entomobryoidea</taxon>
        <taxon>Orchesellidae</taxon>
        <taxon>Orchesellinae</taxon>
        <taxon>Orchesella</taxon>
    </lineage>
</organism>
<feature type="domain" description="Protein kinase" evidence="5">
    <location>
        <begin position="241"/>
        <end position="561"/>
    </location>
</feature>
<dbReference type="Gene3D" id="2.60.20.10">
    <property type="entry name" value="Crystallins"/>
    <property type="match status" value="1"/>
</dbReference>
<evidence type="ECO:0000256" key="4">
    <source>
        <dbReference type="SAM" id="Phobius"/>
    </source>
</evidence>
<dbReference type="Gene3D" id="3.30.200.20">
    <property type="entry name" value="Phosphorylase Kinase, domain 1"/>
    <property type="match status" value="1"/>
</dbReference>
<dbReference type="Pfam" id="PF07714">
    <property type="entry name" value="PK_Tyr_Ser-Thr"/>
    <property type="match status" value="1"/>
</dbReference>
<dbReference type="InterPro" id="IPR017441">
    <property type="entry name" value="Protein_kinase_ATP_BS"/>
</dbReference>
<reference evidence="6 7" key="1">
    <citation type="submission" date="2024-08" db="EMBL/GenBank/DDBJ databases">
        <authorList>
            <person name="Cucini C."/>
            <person name="Frati F."/>
        </authorList>
    </citation>
    <scope>NUCLEOTIDE SEQUENCE [LARGE SCALE GENOMIC DNA]</scope>
</reference>
<evidence type="ECO:0000313" key="7">
    <source>
        <dbReference type="Proteomes" id="UP001642540"/>
    </source>
</evidence>
<name>A0ABP1R0A4_9HEXA</name>
<dbReference type="InterPro" id="IPR000719">
    <property type="entry name" value="Prot_kinase_dom"/>
</dbReference>
<dbReference type="PANTHER" id="PTHR24416:SF600">
    <property type="entry name" value="PDGF- AND VEGF-RECEPTOR RELATED, ISOFORM J"/>
    <property type="match status" value="1"/>
</dbReference>
<evidence type="ECO:0000256" key="3">
    <source>
        <dbReference type="PROSITE-ProRule" id="PRU10141"/>
    </source>
</evidence>
<dbReference type="InterPro" id="IPR011009">
    <property type="entry name" value="Kinase-like_dom_sf"/>
</dbReference>
<keyword evidence="7" id="KW-1185">Reference proteome</keyword>
<dbReference type="SUPFAM" id="SSF56112">
    <property type="entry name" value="Protein kinase-like (PK-like)"/>
    <property type="match status" value="1"/>
</dbReference>